<evidence type="ECO:0000313" key="2">
    <source>
        <dbReference type="EnsemblPlants" id="PNT75212"/>
    </source>
</evidence>
<reference evidence="1" key="2">
    <citation type="submission" date="2017-06" db="EMBL/GenBank/DDBJ databases">
        <title>WGS assembly of Brachypodium distachyon.</title>
        <authorList>
            <consortium name="The International Brachypodium Initiative"/>
            <person name="Lucas S."/>
            <person name="Harmon-Smith M."/>
            <person name="Lail K."/>
            <person name="Tice H."/>
            <person name="Grimwood J."/>
            <person name="Bruce D."/>
            <person name="Barry K."/>
            <person name="Shu S."/>
            <person name="Lindquist E."/>
            <person name="Wang M."/>
            <person name="Pitluck S."/>
            <person name="Vogel J.P."/>
            <person name="Garvin D.F."/>
            <person name="Mockler T.C."/>
            <person name="Schmutz J."/>
            <person name="Rokhsar D."/>
            <person name="Bevan M.W."/>
        </authorList>
    </citation>
    <scope>NUCLEOTIDE SEQUENCE</scope>
    <source>
        <strain evidence="1">Bd21</strain>
    </source>
</reference>
<protein>
    <recommendedName>
        <fullName evidence="4">Reverse transcriptase zinc-binding domain-containing protein</fullName>
    </recommendedName>
</protein>
<dbReference type="Proteomes" id="UP000008810">
    <property type="component" value="Chromosome 1"/>
</dbReference>
<gene>
    <name evidence="1" type="ORF">BRADI_1g28723v3</name>
</gene>
<dbReference type="Gramene" id="PNT75212">
    <property type="protein sequence ID" value="PNT75212"/>
    <property type="gene ID" value="BRADI_1g28723v3"/>
</dbReference>
<evidence type="ECO:0000313" key="1">
    <source>
        <dbReference type="EMBL" id="PNT75212.1"/>
    </source>
</evidence>
<keyword evidence="3" id="KW-1185">Reference proteome</keyword>
<proteinExistence type="predicted"/>
<dbReference type="OrthoDB" id="689430at2759"/>
<organism evidence="1">
    <name type="scientific">Brachypodium distachyon</name>
    <name type="common">Purple false brome</name>
    <name type="synonym">Trachynia distachya</name>
    <dbReference type="NCBI Taxonomy" id="15368"/>
    <lineage>
        <taxon>Eukaryota</taxon>
        <taxon>Viridiplantae</taxon>
        <taxon>Streptophyta</taxon>
        <taxon>Embryophyta</taxon>
        <taxon>Tracheophyta</taxon>
        <taxon>Spermatophyta</taxon>
        <taxon>Magnoliopsida</taxon>
        <taxon>Liliopsida</taxon>
        <taxon>Poales</taxon>
        <taxon>Poaceae</taxon>
        <taxon>BOP clade</taxon>
        <taxon>Pooideae</taxon>
        <taxon>Stipodae</taxon>
        <taxon>Brachypodieae</taxon>
        <taxon>Brachypodium</taxon>
    </lineage>
</organism>
<evidence type="ECO:0008006" key="4">
    <source>
        <dbReference type="Google" id="ProtNLM"/>
    </source>
</evidence>
<dbReference type="FunCoup" id="A0A2K2DLQ6">
    <property type="interactions" value="187"/>
</dbReference>
<accession>A0A2K2DLQ6</accession>
<sequence>MCKWRWKLETESGPWQELIQKKYLKGQDIFNIQHKPNDSPCWADLLKVRDLYVKGRCVVIGDGKSTDLWGDAWCGQVSFAQQFPRLFSISNEVVGLAAICWAIWKLRNRACFEKKLIRSPAEIICLACAFMKYWPWLQSNGDEARLRAGAEALQAEALRLHPQQARMDMA</sequence>
<dbReference type="PANTHER" id="PTHR36617:SF5">
    <property type="entry name" value="OS05G0421675 PROTEIN"/>
    <property type="match status" value="1"/>
</dbReference>
<reference evidence="1 2" key="1">
    <citation type="journal article" date="2010" name="Nature">
        <title>Genome sequencing and analysis of the model grass Brachypodium distachyon.</title>
        <authorList>
            <consortium name="International Brachypodium Initiative"/>
        </authorList>
    </citation>
    <scope>NUCLEOTIDE SEQUENCE [LARGE SCALE GENOMIC DNA]</scope>
    <source>
        <strain evidence="1 2">Bd21</strain>
    </source>
</reference>
<reference evidence="2" key="3">
    <citation type="submission" date="2018-08" db="UniProtKB">
        <authorList>
            <consortium name="EnsemblPlants"/>
        </authorList>
    </citation>
    <scope>IDENTIFICATION</scope>
    <source>
        <strain evidence="2">cv. Bd21</strain>
    </source>
</reference>
<dbReference type="EMBL" id="CM000880">
    <property type="protein sequence ID" value="PNT75212.1"/>
    <property type="molecule type" value="Genomic_DNA"/>
</dbReference>
<dbReference type="EnsemblPlants" id="PNT75212">
    <property type="protein sequence ID" value="PNT75212"/>
    <property type="gene ID" value="BRADI_1g28723v3"/>
</dbReference>
<dbReference type="AlphaFoldDB" id="A0A2K2DLQ6"/>
<evidence type="ECO:0000313" key="3">
    <source>
        <dbReference type="Proteomes" id="UP000008810"/>
    </source>
</evidence>
<name>A0A2K2DLQ6_BRADI</name>
<dbReference type="PANTHER" id="PTHR36617">
    <property type="entry name" value="PROTEIN, PUTATIVE-RELATED"/>
    <property type="match status" value="1"/>
</dbReference>
<dbReference type="InParanoid" id="A0A2K2DLQ6"/>